<accession>A0A0R0CQR7</accession>
<keyword evidence="3" id="KW-1185">Reference proteome</keyword>
<feature type="region of interest" description="Disordered" evidence="1">
    <location>
        <begin position="1"/>
        <end position="66"/>
    </location>
</feature>
<dbReference type="EMBL" id="LDJL01000002">
    <property type="protein sequence ID" value="KRG71686.1"/>
    <property type="molecule type" value="Genomic_DNA"/>
</dbReference>
<sequence length="66" mass="7226">MNPPDKRTLSYGTLDNSAPDNSVPDNGLIDGAIRAGLNQRPSGPEAVRRLPSQQPQDRKPRRSSMQ</sequence>
<dbReference type="AlphaFoldDB" id="A0A0R0CQR7"/>
<reference evidence="2 3" key="1">
    <citation type="submission" date="2015-05" db="EMBL/GenBank/DDBJ databases">
        <title>Genome sequencing and analysis of members of genus Stenotrophomonas.</title>
        <authorList>
            <person name="Patil P.P."/>
            <person name="Midha S."/>
            <person name="Patil P.B."/>
        </authorList>
    </citation>
    <scope>NUCLEOTIDE SEQUENCE [LARGE SCALE GENOMIC DNA]</scope>
    <source>
        <strain evidence="2 3">DSM 21858</strain>
    </source>
</reference>
<evidence type="ECO:0000313" key="3">
    <source>
        <dbReference type="Proteomes" id="UP000052052"/>
    </source>
</evidence>
<comment type="caution">
    <text evidence="2">The sequence shown here is derived from an EMBL/GenBank/DDBJ whole genome shotgun (WGS) entry which is preliminary data.</text>
</comment>
<dbReference type="PATRIC" id="fig|344882.3.peg.1767"/>
<feature type="compositionally biased region" description="Polar residues" evidence="1">
    <location>
        <begin position="10"/>
        <end position="24"/>
    </location>
</feature>
<dbReference type="Proteomes" id="UP000052052">
    <property type="component" value="Unassembled WGS sequence"/>
</dbReference>
<evidence type="ECO:0000256" key="1">
    <source>
        <dbReference type="SAM" id="MobiDB-lite"/>
    </source>
</evidence>
<organism evidence="2 3">
    <name type="scientific">Pseudoxanthomonas dokdonensis</name>
    <dbReference type="NCBI Taxonomy" id="344882"/>
    <lineage>
        <taxon>Bacteria</taxon>
        <taxon>Pseudomonadati</taxon>
        <taxon>Pseudomonadota</taxon>
        <taxon>Gammaproteobacteria</taxon>
        <taxon>Lysobacterales</taxon>
        <taxon>Lysobacteraceae</taxon>
        <taxon>Pseudoxanthomonas</taxon>
    </lineage>
</organism>
<evidence type="ECO:0000313" key="2">
    <source>
        <dbReference type="EMBL" id="KRG71686.1"/>
    </source>
</evidence>
<protein>
    <submittedName>
        <fullName evidence="2">Uncharacterized protein</fullName>
    </submittedName>
</protein>
<name>A0A0R0CQR7_9GAMM</name>
<dbReference type="STRING" id="344882.ABB29_02795"/>
<dbReference type="RefSeq" id="WP_057657078.1">
    <property type="nucleotide sequence ID" value="NZ_LDJL01000002.1"/>
</dbReference>
<gene>
    <name evidence="2" type="ORF">ABB29_02795</name>
</gene>
<proteinExistence type="predicted"/>